<comment type="caution">
    <text evidence="1">The sequence shown here is derived from an EMBL/GenBank/DDBJ whole genome shotgun (WGS) entry which is preliminary data.</text>
</comment>
<evidence type="ECO:0000313" key="1">
    <source>
        <dbReference type="EMBL" id="MPM86633.1"/>
    </source>
</evidence>
<name>A0A645DCH9_9ZZZZ</name>
<gene>
    <name evidence="1" type="ORF">SDC9_133723</name>
</gene>
<reference evidence="1" key="1">
    <citation type="submission" date="2019-08" db="EMBL/GenBank/DDBJ databases">
        <authorList>
            <person name="Kucharzyk K."/>
            <person name="Murdoch R.W."/>
            <person name="Higgins S."/>
            <person name="Loffler F."/>
        </authorList>
    </citation>
    <scope>NUCLEOTIDE SEQUENCE</scope>
</reference>
<organism evidence="1">
    <name type="scientific">bioreactor metagenome</name>
    <dbReference type="NCBI Taxonomy" id="1076179"/>
    <lineage>
        <taxon>unclassified sequences</taxon>
        <taxon>metagenomes</taxon>
        <taxon>ecological metagenomes</taxon>
    </lineage>
</organism>
<dbReference type="EMBL" id="VSSQ01034622">
    <property type="protein sequence ID" value="MPM86633.1"/>
    <property type="molecule type" value="Genomic_DNA"/>
</dbReference>
<protein>
    <submittedName>
        <fullName evidence="1">Uncharacterized protein</fullName>
    </submittedName>
</protein>
<sequence>MPMCMTVMILRTERRLDSHIDHRATCCCRQPKQALERTDCFERLLQRLALTIVTGLVLEPDQVVERRLETDLDLSPGNRHPQLGDSMFVGSMRPVCHRKTGAGHQQPSVQQAFHQTSVTEQAATPPPI</sequence>
<proteinExistence type="predicted"/>
<accession>A0A645DCH9</accession>
<dbReference type="AlphaFoldDB" id="A0A645DCH9"/>